<accession>E9G0N9</accession>
<dbReference type="PANTHER" id="PTHR46560">
    <property type="entry name" value="CYPHER, ISOFORM B"/>
    <property type="match status" value="1"/>
</dbReference>
<dbReference type="GO" id="GO:0000902">
    <property type="term" value="P:cell morphogenesis"/>
    <property type="evidence" value="ECO:0000318"/>
    <property type="project" value="GO_Central"/>
</dbReference>
<feature type="chain" id="PRO_5003240758" description="ZP domain-containing protein" evidence="1">
    <location>
        <begin position="17"/>
        <end position="428"/>
    </location>
</feature>
<evidence type="ECO:0000313" key="3">
    <source>
        <dbReference type="Proteomes" id="UP000000305"/>
    </source>
</evidence>
<dbReference type="EMBL" id="GL732528">
    <property type="protein sequence ID" value="EFX86938.1"/>
    <property type="molecule type" value="Genomic_DNA"/>
</dbReference>
<sequence length="428" mass="46201">MRSFVLTLFIFGHVLAGQLNISCLTELINADKVKHNEQFGTVAVQHKITNVPDSSIRILRELLAIAGAGDQDQEPSSSSSVFVSTLPENSALGKQVGIGESGSFSTKSGIISKSVTIRAEKTRRSCYEKKRNTNCRSKETVEPVVLMLAQGRVHALKSLPQPFSPGISSIHPTTFNPATRPLATTVSSPPKIALVEGNVPVTIPAVITPVETYSIPHARSVNSNPLALTYPPSRNDGPAADDPVDTNKALMPQSSTVQMAQIISLDVDCAKESMLVKIKFDRPFNGLIYSKIRDISRSICCFWEGLLNKTVSYAFNIDMLDTKNVSFSGDSATASMDVQTGKGPNAPSVNGLVKIGDILTMVVAIEGDPGFDFRVQECIAHDGNRANAVTLSDKNGCVVMNKLMGPWQKTTRTDLSFNFRLLPGLQIP</sequence>
<organism evidence="2 3">
    <name type="scientific">Daphnia pulex</name>
    <name type="common">Water flea</name>
    <dbReference type="NCBI Taxonomy" id="6669"/>
    <lineage>
        <taxon>Eukaryota</taxon>
        <taxon>Metazoa</taxon>
        <taxon>Ecdysozoa</taxon>
        <taxon>Arthropoda</taxon>
        <taxon>Crustacea</taxon>
        <taxon>Branchiopoda</taxon>
        <taxon>Diplostraca</taxon>
        <taxon>Cladocera</taxon>
        <taxon>Anomopoda</taxon>
        <taxon>Daphniidae</taxon>
        <taxon>Daphnia</taxon>
    </lineage>
</organism>
<dbReference type="GO" id="GO:0016324">
    <property type="term" value="C:apical plasma membrane"/>
    <property type="evidence" value="ECO:0000318"/>
    <property type="project" value="GO_Central"/>
</dbReference>
<name>E9G0N9_DAPPU</name>
<dbReference type="PANTHER" id="PTHR46560:SF4">
    <property type="entry name" value="DUSKY"/>
    <property type="match status" value="1"/>
</dbReference>
<protein>
    <recommendedName>
        <fullName evidence="4">ZP domain-containing protein</fullName>
    </recommendedName>
</protein>
<reference evidence="2 3" key="1">
    <citation type="journal article" date="2011" name="Science">
        <title>The ecoresponsive genome of Daphnia pulex.</title>
        <authorList>
            <person name="Colbourne J.K."/>
            <person name="Pfrender M.E."/>
            <person name="Gilbert D."/>
            <person name="Thomas W.K."/>
            <person name="Tucker A."/>
            <person name="Oakley T.H."/>
            <person name="Tokishita S."/>
            <person name="Aerts A."/>
            <person name="Arnold G.J."/>
            <person name="Basu M.K."/>
            <person name="Bauer D.J."/>
            <person name="Caceres C.E."/>
            <person name="Carmel L."/>
            <person name="Casola C."/>
            <person name="Choi J.H."/>
            <person name="Detter J.C."/>
            <person name="Dong Q."/>
            <person name="Dusheyko S."/>
            <person name="Eads B.D."/>
            <person name="Frohlich T."/>
            <person name="Geiler-Samerotte K.A."/>
            <person name="Gerlach D."/>
            <person name="Hatcher P."/>
            <person name="Jogdeo S."/>
            <person name="Krijgsveld J."/>
            <person name="Kriventseva E.V."/>
            <person name="Kultz D."/>
            <person name="Laforsch C."/>
            <person name="Lindquist E."/>
            <person name="Lopez J."/>
            <person name="Manak J.R."/>
            <person name="Muller J."/>
            <person name="Pangilinan J."/>
            <person name="Patwardhan R.P."/>
            <person name="Pitluck S."/>
            <person name="Pritham E.J."/>
            <person name="Rechtsteiner A."/>
            <person name="Rho M."/>
            <person name="Rogozin I.B."/>
            <person name="Sakarya O."/>
            <person name="Salamov A."/>
            <person name="Schaack S."/>
            <person name="Shapiro H."/>
            <person name="Shiga Y."/>
            <person name="Skalitzky C."/>
            <person name="Smith Z."/>
            <person name="Souvorov A."/>
            <person name="Sung W."/>
            <person name="Tang Z."/>
            <person name="Tsuchiya D."/>
            <person name="Tu H."/>
            <person name="Vos H."/>
            <person name="Wang M."/>
            <person name="Wolf Y.I."/>
            <person name="Yamagata H."/>
            <person name="Yamada T."/>
            <person name="Ye Y."/>
            <person name="Shaw J.R."/>
            <person name="Andrews J."/>
            <person name="Crease T.J."/>
            <person name="Tang H."/>
            <person name="Lucas S.M."/>
            <person name="Robertson H.M."/>
            <person name="Bork P."/>
            <person name="Koonin E.V."/>
            <person name="Zdobnov E.M."/>
            <person name="Grigoriev I.V."/>
            <person name="Lynch M."/>
            <person name="Boore J.L."/>
        </authorList>
    </citation>
    <scope>NUCLEOTIDE SEQUENCE [LARGE SCALE GENOMIC DNA]</scope>
</reference>
<proteinExistence type="predicted"/>
<evidence type="ECO:0000256" key="1">
    <source>
        <dbReference type="SAM" id="SignalP"/>
    </source>
</evidence>
<dbReference type="Proteomes" id="UP000000305">
    <property type="component" value="Unassembled WGS sequence"/>
</dbReference>
<dbReference type="eggNOG" id="ENOG502QVRX">
    <property type="taxonomic scope" value="Eukaryota"/>
</dbReference>
<dbReference type="OrthoDB" id="10068552at2759"/>
<evidence type="ECO:0008006" key="4">
    <source>
        <dbReference type="Google" id="ProtNLM"/>
    </source>
</evidence>
<gene>
    <name evidence="2" type="ORF">DAPPUDRAFT_97117</name>
</gene>
<dbReference type="KEGG" id="dpx:DAPPUDRAFT_97117"/>
<keyword evidence="1" id="KW-0732">Signal</keyword>
<dbReference type="AlphaFoldDB" id="E9G0N9"/>
<dbReference type="InParanoid" id="E9G0N9"/>
<evidence type="ECO:0000313" key="2">
    <source>
        <dbReference type="EMBL" id="EFX86938.1"/>
    </source>
</evidence>
<dbReference type="STRING" id="6669.E9G0N9"/>
<keyword evidence="3" id="KW-1185">Reference proteome</keyword>
<feature type="signal peptide" evidence="1">
    <location>
        <begin position="1"/>
        <end position="16"/>
    </location>
</feature>
<dbReference type="HOGENOM" id="CLU_641352_0_0_1"/>